<feature type="signal peptide" evidence="1">
    <location>
        <begin position="1"/>
        <end position="21"/>
    </location>
</feature>
<sequence length="235" mass="23839">MKTAIFAGALALAVSASPAAAATNLLANGSFENGFTGWTVNLGPLPQGTAPVVINYNQASNYPTGAFGEAIGTNNVSSASPDAVGSRLAYFSSDTASPHTLSQLVNLVAGVRYDIGFDYYAPANGISNPFDATLGFLVNGASVGSVLTAGSPSGTPAQTWLNFSSSFVATSTGAQNVAFRFNGGGVTAADFGVDRVYVTAAVPEPGTWALMLIGFGAVGASMRRTRRVKPILQAA</sequence>
<gene>
    <name evidence="3" type="ORF">V6R86_00565</name>
</gene>
<dbReference type="InterPro" id="IPR013424">
    <property type="entry name" value="Ice-binding_C"/>
</dbReference>
<organism evidence="3 4">
    <name type="scientific">Sphingomonas kaistensis</name>
    <dbReference type="NCBI Taxonomy" id="298708"/>
    <lineage>
        <taxon>Bacteria</taxon>
        <taxon>Pseudomonadati</taxon>
        <taxon>Pseudomonadota</taxon>
        <taxon>Alphaproteobacteria</taxon>
        <taxon>Sphingomonadales</taxon>
        <taxon>Sphingomonadaceae</taxon>
        <taxon>Sphingomonas</taxon>
    </lineage>
</organism>
<keyword evidence="1" id="KW-0732">Signal</keyword>
<keyword evidence="4" id="KW-1185">Reference proteome</keyword>
<dbReference type="NCBIfam" id="NF035944">
    <property type="entry name" value="PEPxxWA-CTERM"/>
    <property type="match status" value="1"/>
</dbReference>
<feature type="domain" description="Ice-binding protein C-terminal" evidence="2">
    <location>
        <begin position="201"/>
        <end position="227"/>
    </location>
</feature>
<reference evidence="3 4" key="1">
    <citation type="submission" date="2024-02" db="EMBL/GenBank/DDBJ databases">
        <title>Full genome sequence of Sphingomonas kaistensis.</title>
        <authorList>
            <person name="Poletto B.L."/>
            <person name="Silva G."/>
            <person name="Galante D."/>
            <person name="Campos K.R."/>
            <person name="Santos M.B.N."/>
            <person name="Sacchi C.T."/>
        </authorList>
    </citation>
    <scope>NUCLEOTIDE SEQUENCE [LARGE SCALE GENOMIC DNA]</scope>
    <source>
        <strain evidence="3 4">MA4R</strain>
    </source>
</reference>
<dbReference type="InterPro" id="IPR008979">
    <property type="entry name" value="Galactose-bd-like_sf"/>
</dbReference>
<dbReference type="Pfam" id="PF07589">
    <property type="entry name" value="PEP-CTERM"/>
    <property type="match status" value="1"/>
</dbReference>
<evidence type="ECO:0000256" key="1">
    <source>
        <dbReference type="SAM" id="SignalP"/>
    </source>
</evidence>
<dbReference type="Gene3D" id="2.60.120.260">
    <property type="entry name" value="Galactose-binding domain-like"/>
    <property type="match status" value="1"/>
</dbReference>
<accession>A0ABZ2FWL9</accession>
<feature type="chain" id="PRO_5047275063" evidence="1">
    <location>
        <begin position="22"/>
        <end position="235"/>
    </location>
</feature>
<evidence type="ECO:0000313" key="3">
    <source>
        <dbReference type="EMBL" id="WWM69231.1"/>
    </source>
</evidence>
<dbReference type="EMBL" id="CP145607">
    <property type="protein sequence ID" value="WWM69231.1"/>
    <property type="molecule type" value="Genomic_DNA"/>
</dbReference>
<dbReference type="RefSeq" id="WP_338501147.1">
    <property type="nucleotide sequence ID" value="NZ_CP145607.1"/>
</dbReference>
<dbReference type="SUPFAM" id="SSF49785">
    <property type="entry name" value="Galactose-binding domain-like"/>
    <property type="match status" value="1"/>
</dbReference>
<dbReference type="NCBIfam" id="TIGR02595">
    <property type="entry name" value="PEP_CTERM"/>
    <property type="match status" value="1"/>
</dbReference>
<evidence type="ECO:0000313" key="4">
    <source>
        <dbReference type="Proteomes" id="UP001382935"/>
    </source>
</evidence>
<name>A0ABZ2FWL9_9SPHN</name>
<evidence type="ECO:0000259" key="2">
    <source>
        <dbReference type="Pfam" id="PF07589"/>
    </source>
</evidence>
<protein>
    <submittedName>
        <fullName evidence="3">PEPxxWA-CTERM sorting domain-containing protein</fullName>
    </submittedName>
</protein>
<dbReference type="Proteomes" id="UP001382935">
    <property type="component" value="Chromosome"/>
</dbReference>
<proteinExistence type="predicted"/>